<organism evidence="1 2">
    <name type="scientific">Bauhinia variegata</name>
    <name type="common">Purple orchid tree</name>
    <name type="synonym">Phanera variegata</name>
    <dbReference type="NCBI Taxonomy" id="167791"/>
    <lineage>
        <taxon>Eukaryota</taxon>
        <taxon>Viridiplantae</taxon>
        <taxon>Streptophyta</taxon>
        <taxon>Embryophyta</taxon>
        <taxon>Tracheophyta</taxon>
        <taxon>Spermatophyta</taxon>
        <taxon>Magnoliopsida</taxon>
        <taxon>eudicotyledons</taxon>
        <taxon>Gunneridae</taxon>
        <taxon>Pentapetalae</taxon>
        <taxon>rosids</taxon>
        <taxon>fabids</taxon>
        <taxon>Fabales</taxon>
        <taxon>Fabaceae</taxon>
        <taxon>Cercidoideae</taxon>
        <taxon>Cercideae</taxon>
        <taxon>Bauhiniinae</taxon>
        <taxon>Bauhinia</taxon>
    </lineage>
</organism>
<sequence>MAETELESLDEIIEQNLGHFGWKHFIQSILVSLSLFFDSQQAFIGIYSEANPTWHCTNCTICSLDSDICKLPKSAWSWDGPSSMSIISQWGLEYANSFISGLPQSSFFMGSFIGGILLATAADSSLGRKNLLFLSCFLMSLTSMAIVFSTNVWIYSALKFLIGFSRPTIVHLLWCYKQRKLANNGGFGWLFMQGREEEAMKILKEIAPTEDGGILASRLLEVPLKPKAPSADFFSSIGELFGKMWATLRILAVMVITFGIGMVYYGMPLGVGNLGFDIYLAVIFNALLEIPSFIVTYLLENCRRRYSILALTSISGTCSILCVVVGNGVKGAKIWLELPSFFCACTANNVFVIYTMELFPTCVRNTATALARQASAFGAIFCPFLIAAGRRNDLFSFGVFGVIILCCGIFVAYLPETKGVSLSDTMDQQEYMESTTILTHALIHFTEAPIVRFNLAISTGRKPETAVPNLESDDCGLRLSSAAELASQNGADPREASPHCFSQTPHADRIKWNAFDSATI</sequence>
<gene>
    <name evidence="1" type="ORF">L6164_022899</name>
</gene>
<keyword evidence="2" id="KW-1185">Reference proteome</keyword>
<evidence type="ECO:0000313" key="2">
    <source>
        <dbReference type="Proteomes" id="UP000828941"/>
    </source>
</evidence>
<reference evidence="1 2" key="1">
    <citation type="journal article" date="2022" name="DNA Res.">
        <title>Chromosomal-level genome assembly of the orchid tree Bauhinia variegata (Leguminosae; Cercidoideae) supports the allotetraploid origin hypothesis of Bauhinia.</title>
        <authorList>
            <person name="Zhong Y."/>
            <person name="Chen Y."/>
            <person name="Zheng D."/>
            <person name="Pang J."/>
            <person name="Liu Y."/>
            <person name="Luo S."/>
            <person name="Meng S."/>
            <person name="Qian L."/>
            <person name="Wei D."/>
            <person name="Dai S."/>
            <person name="Zhou R."/>
        </authorList>
    </citation>
    <scope>NUCLEOTIDE SEQUENCE [LARGE SCALE GENOMIC DNA]</scope>
    <source>
        <strain evidence="1">BV-YZ2020</strain>
    </source>
</reference>
<proteinExistence type="predicted"/>
<protein>
    <submittedName>
        <fullName evidence="1">Uncharacterized protein</fullName>
    </submittedName>
</protein>
<evidence type="ECO:0000313" key="1">
    <source>
        <dbReference type="EMBL" id="KAI4323281.1"/>
    </source>
</evidence>
<dbReference type="Proteomes" id="UP000828941">
    <property type="component" value="Chromosome 9"/>
</dbReference>
<dbReference type="EMBL" id="CM039434">
    <property type="protein sequence ID" value="KAI4323281.1"/>
    <property type="molecule type" value="Genomic_DNA"/>
</dbReference>
<comment type="caution">
    <text evidence="1">The sequence shown here is derived from an EMBL/GenBank/DDBJ whole genome shotgun (WGS) entry which is preliminary data.</text>
</comment>
<name>A0ACB9MJM0_BAUVA</name>
<accession>A0ACB9MJM0</accession>